<name>A0AAE3DR22_9FIRM</name>
<dbReference type="Pfam" id="PF04389">
    <property type="entry name" value="Peptidase_M28"/>
    <property type="match status" value="1"/>
</dbReference>
<evidence type="ECO:0000259" key="1">
    <source>
        <dbReference type="Pfam" id="PF04389"/>
    </source>
</evidence>
<protein>
    <submittedName>
        <fullName evidence="2">M28 family peptidase</fullName>
    </submittedName>
</protein>
<dbReference type="InterPro" id="IPR039373">
    <property type="entry name" value="Peptidase_M28B"/>
</dbReference>
<dbReference type="Gene3D" id="3.40.630.10">
    <property type="entry name" value="Zn peptidases"/>
    <property type="match status" value="1"/>
</dbReference>
<dbReference type="PANTHER" id="PTHR10404:SF46">
    <property type="entry name" value="VACUOLAR PROTEIN SORTING-ASSOCIATED PROTEIN 70"/>
    <property type="match status" value="1"/>
</dbReference>
<dbReference type="SUPFAM" id="SSF52025">
    <property type="entry name" value="PA domain"/>
    <property type="match status" value="1"/>
</dbReference>
<organism evidence="2 3">
    <name type="scientific">Fusicatenibacter faecihominis</name>
    <dbReference type="NCBI Taxonomy" id="2881276"/>
    <lineage>
        <taxon>Bacteria</taxon>
        <taxon>Bacillati</taxon>
        <taxon>Bacillota</taxon>
        <taxon>Clostridia</taxon>
        <taxon>Lachnospirales</taxon>
        <taxon>Lachnospiraceae</taxon>
        <taxon>Fusicatenibacter</taxon>
    </lineage>
</organism>
<dbReference type="Proteomes" id="UP001197875">
    <property type="component" value="Unassembled WGS sequence"/>
</dbReference>
<gene>
    <name evidence="2" type="ORF">LKD71_03235</name>
</gene>
<dbReference type="SUPFAM" id="SSF53187">
    <property type="entry name" value="Zn-dependent exopeptidases"/>
    <property type="match status" value="1"/>
</dbReference>
<dbReference type="InterPro" id="IPR007484">
    <property type="entry name" value="Peptidase_M28"/>
</dbReference>
<dbReference type="RefSeq" id="WP_227614320.1">
    <property type="nucleotide sequence ID" value="NZ_JAJEPR010000004.1"/>
</dbReference>
<reference evidence="2 3" key="1">
    <citation type="submission" date="2021-10" db="EMBL/GenBank/DDBJ databases">
        <title>Anaerobic single-cell dispensing facilitates the cultivation of human gut bacteria.</title>
        <authorList>
            <person name="Afrizal A."/>
        </authorList>
    </citation>
    <scope>NUCLEOTIDE SEQUENCE [LARGE SCALE GENOMIC DNA]</scope>
    <source>
        <strain evidence="2 3">CLA-AA-H277</strain>
    </source>
</reference>
<dbReference type="Gene3D" id="3.50.30.30">
    <property type="match status" value="1"/>
</dbReference>
<comment type="caution">
    <text evidence="2">The sequence shown here is derived from an EMBL/GenBank/DDBJ whole genome shotgun (WGS) entry which is preliminary data.</text>
</comment>
<feature type="domain" description="Peptidase M28" evidence="1">
    <location>
        <begin position="225"/>
        <end position="410"/>
    </location>
</feature>
<evidence type="ECO:0000313" key="3">
    <source>
        <dbReference type="Proteomes" id="UP001197875"/>
    </source>
</evidence>
<accession>A0AAE3DR22</accession>
<dbReference type="AlphaFoldDB" id="A0AAE3DR22"/>
<proteinExistence type="predicted"/>
<keyword evidence="3" id="KW-1185">Reference proteome</keyword>
<evidence type="ECO:0000313" key="2">
    <source>
        <dbReference type="EMBL" id="MCC2188844.1"/>
    </source>
</evidence>
<dbReference type="PANTHER" id="PTHR10404">
    <property type="entry name" value="N-ACETYLATED-ALPHA-LINKED ACIDIC DIPEPTIDASE"/>
    <property type="match status" value="1"/>
</dbReference>
<dbReference type="EMBL" id="JAJEPR010000004">
    <property type="protein sequence ID" value="MCC2188844.1"/>
    <property type="molecule type" value="Genomic_DNA"/>
</dbReference>
<sequence>MAWKERYMEAVDVETSYRLAKEMESYRSNPKLGYRPAGSRAEFETGERLKKEMEAMGLSNVRKDEILVDGWEFEKAELTYKDRAGNTCRAVLGAYQTDFVTEGEESFDLVFLGKGTARDYEGKDVRGKLVVVEINQRNEWWINFPVYQACEKGAKALIAVQTGGYGQIDKQALNAQDIAGPAEAPAFSMSQEDWEKIRESLDEKGEIRVGLNARSVVMKNVPTYNIVGEIPGKRPERMILLSAHYDSYFSGFQDDNTAIAMMLGIARAYLKIGYQPENTWVFCGMAAEEWGKCDTKYDWSTGAYQEIFKVHPDWAGKVIGNFNFELPALSNGNLDGIRSTYEYRDFLEECVKKLPALTPAYMEGVRVSAPIETWSDDFSVAIGGIPSMVNEFSAGPFMETHYHSQFDSDEFYDEAVYRFHHELYGLLLLELDAQAVVPLNFAEVFEEAAKSLDVIYCQKAGARVTALLELLEKAQELSDEIYDRIWDVNEARLAGEAVELDRVREAEKKLLSVFKMEQDRFVRLNWADEVLFPEEAAQNNLYYIRKAVRSLKRKNLETALEALYEIDNNAYAFQFSRSVYEHFTDYVFHQEPDRLQWGAGRIVHHENLYDLVEGLLEKYRRGETEVREEILRLEAVEKRQQAYLKEDVDYMIKSTEKMLLILQEAKELL</sequence>
<dbReference type="InterPro" id="IPR046450">
    <property type="entry name" value="PA_dom_sf"/>
</dbReference>